<reference evidence="1 2" key="1">
    <citation type="journal article" date="2018" name="Nat. Genet.">
        <title>Extensive intraspecific gene order and gene structural variations between Mo17 and other maize genomes.</title>
        <authorList>
            <person name="Sun S."/>
            <person name="Zhou Y."/>
            <person name="Chen J."/>
            <person name="Shi J."/>
            <person name="Zhao H."/>
            <person name="Zhao H."/>
            <person name="Song W."/>
            <person name="Zhang M."/>
            <person name="Cui Y."/>
            <person name="Dong X."/>
            <person name="Liu H."/>
            <person name="Ma X."/>
            <person name="Jiao Y."/>
            <person name="Wang B."/>
            <person name="Wei X."/>
            <person name="Stein J.C."/>
            <person name="Glaubitz J.C."/>
            <person name="Lu F."/>
            <person name="Yu G."/>
            <person name="Liang C."/>
            <person name="Fengler K."/>
            <person name="Li B."/>
            <person name="Rafalski A."/>
            <person name="Schnable P.S."/>
            <person name="Ware D.H."/>
            <person name="Buckler E.S."/>
            <person name="Lai J."/>
        </authorList>
    </citation>
    <scope>NUCLEOTIDE SEQUENCE [LARGE SCALE GENOMIC DNA]</scope>
    <source>
        <strain evidence="2">cv. Missouri 17</strain>
        <tissue evidence="1">Seedling</tissue>
    </source>
</reference>
<evidence type="ECO:0000313" key="1">
    <source>
        <dbReference type="EMBL" id="PWZ25445.1"/>
    </source>
</evidence>
<dbReference type="Proteomes" id="UP000251960">
    <property type="component" value="Chromosome 4"/>
</dbReference>
<name>A0A3L6EX65_MAIZE</name>
<proteinExistence type="predicted"/>
<sequence length="171" mass="18550">MATAPAPWTALGFLLLGRFQRAHLQRRPAKASLRARLLPCRATLARSLKLAVPLLSTSGRPWPRVFLLRRPLDNSPHRTLSMVLPPDAIALVSLGAPRALSTAYPAVSDLADGSCCSCARLHLHGPGRRIAVRSGSMVGFGRGHGHATRDLGTPLWTPRRCPHVLDEKPEL</sequence>
<comment type="caution">
    <text evidence="1">The sequence shown here is derived from an EMBL/GenBank/DDBJ whole genome shotgun (WGS) entry which is preliminary data.</text>
</comment>
<gene>
    <name evidence="1" type="ORF">Zm00014a_015395</name>
</gene>
<organism evidence="1 2">
    <name type="scientific">Zea mays</name>
    <name type="common">Maize</name>
    <dbReference type="NCBI Taxonomy" id="4577"/>
    <lineage>
        <taxon>Eukaryota</taxon>
        <taxon>Viridiplantae</taxon>
        <taxon>Streptophyta</taxon>
        <taxon>Embryophyta</taxon>
        <taxon>Tracheophyta</taxon>
        <taxon>Spermatophyta</taxon>
        <taxon>Magnoliopsida</taxon>
        <taxon>Liliopsida</taxon>
        <taxon>Poales</taxon>
        <taxon>Poaceae</taxon>
        <taxon>PACMAD clade</taxon>
        <taxon>Panicoideae</taxon>
        <taxon>Andropogonodae</taxon>
        <taxon>Andropogoneae</taxon>
        <taxon>Tripsacinae</taxon>
        <taxon>Zea</taxon>
    </lineage>
</organism>
<dbReference type="EMBL" id="NCVQ01000005">
    <property type="protein sequence ID" value="PWZ25445.1"/>
    <property type="molecule type" value="Genomic_DNA"/>
</dbReference>
<accession>A0A3L6EX65</accession>
<evidence type="ECO:0000313" key="2">
    <source>
        <dbReference type="Proteomes" id="UP000251960"/>
    </source>
</evidence>
<dbReference type="AlphaFoldDB" id="A0A3L6EX65"/>
<protein>
    <submittedName>
        <fullName evidence="1">Uncharacterized protein</fullName>
    </submittedName>
</protein>